<evidence type="ECO:0000256" key="1">
    <source>
        <dbReference type="SAM" id="MobiDB-lite"/>
    </source>
</evidence>
<dbReference type="Proteomes" id="UP000032352">
    <property type="component" value="Chromosome"/>
</dbReference>
<dbReference type="EMBL" id="CP059733">
    <property type="protein sequence ID" value="WDE04321.1"/>
    <property type="molecule type" value="Genomic_DNA"/>
</dbReference>
<dbReference type="RefSeq" id="WP_161797856.1">
    <property type="nucleotide sequence ID" value="NZ_CP059733.1"/>
</dbReference>
<evidence type="ECO:0000313" key="3">
    <source>
        <dbReference type="Proteomes" id="UP000032352"/>
    </source>
</evidence>
<protein>
    <submittedName>
        <fullName evidence="2">Uncharacterized protein</fullName>
    </submittedName>
</protein>
<organism evidence="2 3">
    <name type="scientific">Thalassomonas viridans</name>
    <dbReference type="NCBI Taxonomy" id="137584"/>
    <lineage>
        <taxon>Bacteria</taxon>
        <taxon>Pseudomonadati</taxon>
        <taxon>Pseudomonadota</taxon>
        <taxon>Gammaproteobacteria</taxon>
        <taxon>Alteromonadales</taxon>
        <taxon>Colwelliaceae</taxon>
        <taxon>Thalassomonas</taxon>
    </lineage>
</organism>
<reference evidence="2 3" key="2">
    <citation type="journal article" date="2022" name="Mar. Drugs">
        <title>Bioassay-Guided Fractionation Leads to the Detection of Cholic Acid Generated by the Rare Thalassomonas sp.</title>
        <authorList>
            <person name="Pheiffer F."/>
            <person name="Schneider Y.K."/>
            <person name="Hansen E.H."/>
            <person name="Andersen J.H."/>
            <person name="Isaksson J."/>
            <person name="Busche T."/>
            <person name="R C."/>
            <person name="Kalinowski J."/>
            <person name="Zyl L.V."/>
            <person name="Trindade M."/>
        </authorList>
    </citation>
    <scope>NUCLEOTIDE SEQUENCE [LARGE SCALE GENOMIC DNA]</scope>
    <source>
        <strain evidence="2 3">XOM25</strain>
    </source>
</reference>
<proteinExistence type="predicted"/>
<evidence type="ECO:0000313" key="2">
    <source>
        <dbReference type="EMBL" id="WDE04321.1"/>
    </source>
</evidence>
<sequence>MKLKLNKKKLKNLSQDKKSLPAEATPQVGGGIFSDSPCLITFDYKCYPESAHVLHCS</sequence>
<reference evidence="2 3" key="1">
    <citation type="journal article" date="2015" name="Genome Announc.">
        <title>Draft Genome Sequences of Marine Isolates of Thalassomonas viridans and Thalassomonas actiniarum.</title>
        <authorList>
            <person name="Olonade I."/>
            <person name="van Zyl L.J."/>
            <person name="Trindade M."/>
        </authorList>
    </citation>
    <scope>NUCLEOTIDE SEQUENCE [LARGE SCALE GENOMIC DNA]</scope>
    <source>
        <strain evidence="2 3">XOM25</strain>
    </source>
</reference>
<name>A0AAF0C8F8_9GAMM</name>
<feature type="compositionally biased region" description="Basic residues" evidence="1">
    <location>
        <begin position="1"/>
        <end position="11"/>
    </location>
</feature>
<dbReference type="AlphaFoldDB" id="A0AAF0C8F8"/>
<keyword evidence="3" id="KW-1185">Reference proteome</keyword>
<gene>
    <name evidence="2" type="ORF">SG34_023725</name>
</gene>
<feature type="region of interest" description="Disordered" evidence="1">
    <location>
        <begin position="1"/>
        <end position="25"/>
    </location>
</feature>
<accession>A0AAF0C8F8</accession>
<dbReference type="KEGG" id="tvd:SG34_023725"/>